<dbReference type="CDD" id="cd14993">
    <property type="entry name" value="7tmA_CCKR-like"/>
    <property type="match status" value="1"/>
</dbReference>
<dbReference type="InterPro" id="IPR017452">
    <property type="entry name" value="GPCR_Rhodpsn_7TM"/>
</dbReference>
<sequence>MGLTYLFENLTQLDADTRVQGAPIDITQVKNGLMGDSPTNVTYSPDQLSGDAYDYSIYYYSGVKKTVPVWEVTVKIIAYLCIIILSLVGNLLVIAVVLKNSRLRTTTNYYIVNLAVSDLMVTSTSTWVHLVENLTEGWVLGAFFCKFNTFAIELSLVSSVLTLTLIACDRFFGIVFAMKAHLMDRKALPFIIMIWVIAAGVSSPLLVYRKQFERQWKDHLEIWCDDNWPKVEMDMSANTTRWTQPSRTFYYTFVSVVLYFIPIGIMIVAYAMIIWKLWSSELPGEQIEYEIDAQNKIKKKVVIMLCVILLVYVICWTPFQILVLWYEYGKHKHLQNPPWYPKFEFFAQFISYSNSAFNPFIYAGFNENFRKGFKELLSCGTDATRIRRYPYSRQFSYRTSTTQSTLFQSSSNSNSTRHLDQQQQREREACLTTMTRV</sequence>
<accession>A0A1S3J712</accession>
<dbReference type="Gene3D" id="1.20.1070.10">
    <property type="entry name" value="Rhodopsin 7-helix transmembrane proteins"/>
    <property type="match status" value="1"/>
</dbReference>
<feature type="transmembrane region" description="Helical" evidence="11">
    <location>
        <begin position="188"/>
        <end position="208"/>
    </location>
</feature>
<name>A0A1S3J712_LINAN</name>
<evidence type="ECO:0000256" key="7">
    <source>
        <dbReference type="ARBA" id="ARBA00023170"/>
    </source>
</evidence>
<dbReference type="PANTHER" id="PTHR45695:SF28">
    <property type="entry name" value="G-PROTEIN COUPLED RECEPTORS FAMILY 1 PROFILE DOMAIN-CONTAINING PROTEIN"/>
    <property type="match status" value="1"/>
</dbReference>
<feature type="compositionally biased region" description="Basic and acidic residues" evidence="10">
    <location>
        <begin position="417"/>
        <end position="429"/>
    </location>
</feature>
<comment type="subcellular location">
    <subcellularLocation>
        <location evidence="1">Membrane</location>
        <topology evidence="1">Multi-pass membrane protein</topology>
    </subcellularLocation>
</comment>
<evidence type="ECO:0000313" key="13">
    <source>
        <dbReference type="Proteomes" id="UP000085678"/>
    </source>
</evidence>
<feature type="compositionally biased region" description="Low complexity" evidence="10">
    <location>
        <begin position="406"/>
        <end position="416"/>
    </location>
</feature>
<dbReference type="AlphaFoldDB" id="A0A1S3J712"/>
<dbReference type="KEGG" id="lak:106170746"/>
<feature type="transmembrane region" description="Helical" evidence="11">
    <location>
        <begin position="76"/>
        <end position="98"/>
    </location>
</feature>
<comment type="similarity">
    <text evidence="2 9">Belongs to the G-protein coupled receptor 1 family.</text>
</comment>
<dbReference type="InterPro" id="IPR000276">
    <property type="entry name" value="GPCR_Rhodpsn"/>
</dbReference>
<dbReference type="Proteomes" id="UP000085678">
    <property type="component" value="Unplaced"/>
</dbReference>
<dbReference type="RefSeq" id="XP_013406185.1">
    <property type="nucleotide sequence ID" value="XM_013550731.1"/>
</dbReference>
<evidence type="ECO:0000256" key="1">
    <source>
        <dbReference type="ARBA" id="ARBA00004141"/>
    </source>
</evidence>
<dbReference type="SUPFAM" id="SSF81321">
    <property type="entry name" value="Family A G protein-coupled receptor-like"/>
    <property type="match status" value="1"/>
</dbReference>
<dbReference type="OMA" id="IERRACH"/>
<reference evidence="14" key="1">
    <citation type="submission" date="2025-08" db="UniProtKB">
        <authorList>
            <consortium name="RefSeq"/>
        </authorList>
    </citation>
    <scope>IDENTIFICATION</scope>
    <source>
        <tissue evidence="14">Gonads</tissue>
    </source>
</reference>
<dbReference type="GeneID" id="106170746"/>
<keyword evidence="13" id="KW-1185">Reference proteome</keyword>
<evidence type="ECO:0000256" key="11">
    <source>
        <dbReference type="SAM" id="Phobius"/>
    </source>
</evidence>
<feature type="region of interest" description="Disordered" evidence="10">
    <location>
        <begin position="406"/>
        <end position="437"/>
    </location>
</feature>
<feature type="transmembrane region" description="Helical" evidence="11">
    <location>
        <begin position="249"/>
        <end position="273"/>
    </location>
</feature>
<keyword evidence="5 9" id="KW-0297">G-protein coupled receptor</keyword>
<proteinExistence type="inferred from homology"/>
<keyword evidence="8 9" id="KW-0807">Transducer</keyword>
<dbReference type="PRINTS" id="PR01012">
    <property type="entry name" value="NRPEPTIDEYR"/>
</dbReference>
<keyword evidence="4 11" id="KW-1133">Transmembrane helix</keyword>
<feature type="domain" description="G-protein coupled receptors family 1 profile" evidence="12">
    <location>
        <begin position="89"/>
        <end position="362"/>
    </location>
</feature>
<keyword evidence="3 9" id="KW-0812">Transmembrane</keyword>
<evidence type="ECO:0000256" key="4">
    <source>
        <dbReference type="ARBA" id="ARBA00022989"/>
    </source>
</evidence>
<dbReference type="PANTHER" id="PTHR45695">
    <property type="entry name" value="LEUCOKININ RECEPTOR-RELATED"/>
    <property type="match status" value="1"/>
</dbReference>
<dbReference type="FunFam" id="1.20.1070.10:FF:000291">
    <property type="entry name" value="Predicted protein"/>
    <property type="match status" value="1"/>
</dbReference>
<organism evidence="13 14">
    <name type="scientific">Lingula anatina</name>
    <name type="common">Brachiopod</name>
    <name type="synonym">Lingula unguis</name>
    <dbReference type="NCBI Taxonomy" id="7574"/>
    <lineage>
        <taxon>Eukaryota</taxon>
        <taxon>Metazoa</taxon>
        <taxon>Spiralia</taxon>
        <taxon>Lophotrochozoa</taxon>
        <taxon>Brachiopoda</taxon>
        <taxon>Linguliformea</taxon>
        <taxon>Lingulata</taxon>
        <taxon>Lingulida</taxon>
        <taxon>Linguloidea</taxon>
        <taxon>Lingulidae</taxon>
        <taxon>Lingula</taxon>
    </lineage>
</organism>
<dbReference type="GO" id="GO:0005886">
    <property type="term" value="C:plasma membrane"/>
    <property type="evidence" value="ECO:0007669"/>
    <property type="project" value="TreeGrafter"/>
</dbReference>
<evidence type="ECO:0000259" key="12">
    <source>
        <dbReference type="PROSITE" id="PS50262"/>
    </source>
</evidence>
<dbReference type="SMART" id="SM01381">
    <property type="entry name" value="7TM_GPCR_Srsx"/>
    <property type="match status" value="1"/>
</dbReference>
<dbReference type="PROSITE" id="PS00237">
    <property type="entry name" value="G_PROTEIN_RECEP_F1_1"/>
    <property type="match status" value="1"/>
</dbReference>
<evidence type="ECO:0000256" key="6">
    <source>
        <dbReference type="ARBA" id="ARBA00023136"/>
    </source>
</evidence>
<evidence type="ECO:0000256" key="9">
    <source>
        <dbReference type="RuleBase" id="RU000688"/>
    </source>
</evidence>
<evidence type="ECO:0000256" key="8">
    <source>
        <dbReference type="ARBA" id="ARBA00023224"/>
    </source>
</evidence>
<evidence type="ECO:0000256" key="2">
    <source>
        <dbReference type="ARBA" id="ARBA00010663"/>
    </source>
</evidence>
<dbReference type="Pfam" id="PF00001">
    <property type="entry name" value="7tm_1"/>
    <property type="match status" value="1"/>
</dbReference>
<keyword evidence="6 11" id="KW-0472">Membrane</keyword>
<dbReference type="InParanoid" id="A0A1S3J712"/>
<evidence type="ECO:0000256" key="3">
    <source>
        <dbReference type="ARBA" id="ARBA00022692"/>
    </source>
</evidence>
<protein>
    <submittedName>
        <fullName evidence="14">QRFP-like peptide receptor</fullName>
    </submittedName>
</protein>
<keyword evidence="7 9" id="KW-0675">Receptor</keyword>
<gene>
    <name evidence="14" type="primary">LOC106170746</name>
</gene>
<evidence type="ECO:0000313" key="14">
    <source>
        <dbReference type="RefSeq" id="XP_013406185.1"/>
    </source>
</evidence>
<dbReference type="PROSITE" id="PS50262">
    <property type="entry name" value="G_PROTEIN_RECEP_F1_2"/>
    <property type="match status" value="1"/>
</dbReference>
<dbReference type="GO" id="GO:0004983">
    <property type="term" value="F:neuropeptide Y receptor activity"/>
    <property type="evidence" value="ECO:0007669"/>
    <property type="project" value="InterPro"/>
</dbReference>
<feature type="transmembrane region" description="Helical" evidence="11">
    <location>
        <begin position="150"/>
        <end position="176"/>
    </location>
</feature>
<dbReference type="PRINTS" id="PR00237">
    <property type="entry name" value="GPCRRHODOPSN"/>
</dbReference>
<dbReference type="InterPro" id="IPR000611">
    <property type="entry name" value="NPY_rcpt"/>
</dbReference>
<feature type="transmembrane region" description="Helical" evidence="11">
    <location>
        <begin position="301"/>
        <end position="325"/>
    </location>
</feature>
<dbReference type="OrthoDB" id="5975505at2759"/>
<evidence type="ECO:0000256" key="10">
    <source>
        <dbReference type="SAM" id="MobiDB-lite"/>
    </source>
</evidence>
<evidence type="ECO:0000256" key="5">
    <source>
        <dbReference type="ARBA" id="ARBA00023040"/>
    </source>
</evidence>